<dbReference type="PANTHER" id="PTHR23226">
    <property type="entry name" value="ZINC FINGER AND SCAN DOMAIN-CONTAINING"/>
    <property type="match status" value="1"/>
</dbReference>
<evidence type="ECO:0000256" key="7">
    <source>
        <dbReference type="PROSITE-ProRule" id="PRU00042"/>
    </source>
</evidence>
<dbReference type="GO" id="GO:0000981">
    <property type="term" value="F:DNA-binding transcription factor activity, RNA polymerase II-specific"/>
    <property type="evidence" value="ECO:0007669"/>
    <property type="project" value="TreeGrafter"/>
</dbReference>
<keyword evidence="10" id="KW-1185">Reference proteome</keyword>
<comment type="subcellular location">
    <subcellularLocation>
        <location evidence="1">Nucleus</location>
    </subcellularLocation>
</comment>
<evidence type="ECO:0000256" key="4">
    <source>
        <dbReference type="ARBA" id="ARBA00022771"/>
    </source>
</evidence>
<accession>A0A482VDD0</accession>
<gene>
    <name evidence="9" type="ORF">BDFB_008488</name>
</gene>
<feature type="domain" description="C2H2-type" evidence="8">
    <location>
        <begin position="431"/>
        <end position="458"/>
    </location>
</feature>
<name>A0A482VDD0_ASBVE</name>
<dbReference type="FunFam" id="3.30.160.60:FF:000624">
    <property type="entry name" value="zinc finger protein 697"/>
    <property type="match status" value="1"/>
</dbReference>
<dbReference type="GO" id="GO:0008270">
    <property type="term" value="F:zinc ion binding"/>
    <property type="evidence" value="ECO:0007669"/>
    <property type="project" value="UniProtKB-KW"/>
</dbReference>
<dbReference type="GO" id="GO:0005634">
    <property type="term" value="C:nucleus"/>
    <property type="evidence" value="ECO:0007669"/>
    <property type="project" value="UniProtKB-SubCell"/>
</dbReference>
<dbReference type="FunFam" id="3.30.160.60:FF:000065">
    <property type="entry name" value="B-cell CLL/lymphoma 6, member B"/>
    <property type="match status" value="1"/>
</dbReference>
<evidence type="ECO:0000256" key="6">
    <source>
        <dbReference type="ARBA" id="ARBA00023242"/>
    </source>
</evidence>
<dbReference type="EMBL" id="QDEB01113135">
    <property type="protein sequence ID" value="RZB41556.1"/>
    <property type="molecule type" value="Genomic_DNA"/>
</dbReference>
<dbReference type="InterPro" id="IPR036236">
    <property type="entry name" value="Znf_C2H2_sf"/>
</dbReference>
<keyword evidence="4 7" id="KW-0863">Zinc-finger</keyword>
<feature type="domain" description="C2H2-type" evidence="8">
    <location>
        <begin position="495"/>
        <end position="522"/>
    </location>
</feature>
<protein>
    <submittedName>
        <fullName evidence="9">Oocyte zinc finger protein XlCOF6</fullName>
    </submittedName>
</protein>
<dbReference type="Pfam" id="PF00096">
    <property type="entry name" value="zf-C2H2"/>
    <property type="match status" value="2"/>
</dbReference>
<dbReference type="Gene3D" id="3.30.160.60">
    <property type="entry name" value="Classic Zinc Finger"/>
    <property type="match status" value="4"/>
</dbReference>
<keyword evidence="5" id="KW-0862">Zinc</keyword>
<feature type="domain" description="C2H2-type" evidence="8">
    <location>
        <begin position="266"/>
        <end position="289"/>
    </location>
</feature>
<keyword evidence="2" id="KW-0479">Metal-binding</keyword>
<sequence>MDTEDEPPAYLKFFNDGPHNYLLHSSEDGLNDAFPVESIFTEIASDWSSEGFPILLSGSLIADDNDSESTSTNVQLFSEENENSTLNEDLAEDNTVTIFSNIDKNRLILSKDVLLRVEEVDDNETQESTVTHVINGDTSITYAQDGQEDVNEAETNGMEVIQLLNIDGTVTTINKNLLNIVDEKDKINNFTNFYTQIQANKCKLCPFLCETVEEITAHINLKHAKEIQQNNVNGVVPSGRIVDSDLIGTKMTSILNMNKNKKYTLYLCSDCGSGYSNKEDLKQHMISQHNMVYASTTPDNKTSNSQFEKSKTVENEQNKLSSRAISASLLKKQQKTMRRIKCSIKGCPLRFDKEELRKRHEDCHVDQQKKQFMCPVCKEKFSIWRICSMHLWKCHSIDLGLLTCPMCNQFKSNSAVRVINHMAIHNEEKPFICTSCGKRFKQLNQLRNHELIHKSPEEVPNCYSRKQCEFCDRYFANSKCLKKHIKFVHDKFKPFICNICGHQTARKEMLQLHHRQHTGDKPYHCSYCEYKTGDRNCLRKHTMRHFGKDMYSNDERIDMIFIYDECRKNVVAVTNLCRRRYANPNDNIFKQLENEPRLNWSKQTR</sequence>
<proteinExistence type="predicted"/>
<evidence type="ECO:0000313" key="10">
    <source>
        <dbReference type="Proteomes" id="UP000292052"/>
    </source>
</evidence>
<dbReference type="GO" id="GO:0000978">
    <property type="term" value="F:RNA polymerase II cis-regulatory region sequence-specific DNA binding"/>
    <property type="evidence" value="ECO:0007669"/>
    <property type="project" value="TreeGrafter"/>
</dbReference>
<dbReference type="PROSITE" id="PS50157">
    <property type="entry name" value="ZINC_FINGER_C2H2_2"/>
    <property type="match status" value="5"/>
</dbReference>
<feature type="domain" description="C2H2-type" evidence="8">
    <location>
        <begin position="523"/>
        <end position="550"/>
    </location>
</feature>
<dbReference type="InterPro" id="IPR013087">
    <property type="entry name" value="Znf_C2H2_type"/>
</dbReference>
<evidence type="ECO:0000256" key="3">
    <source>
        <dbReference type="ARBA" id="ARBA00022737"/>
    </source>
</evidence>
<evidence type="ECO:0000256" key="2">
    <source>
        <dbReference type="ARBA" id="ARBA00022723"/>
    </source>
</evidence>
<reference evidence="9 10" key="1">
    <citation type="submission" date="2017-03" db="EMBL/GenBank/DDBJ databases">
        <title>Genome of the blue death feigning beetle - Asbolus verrucosus.</title>
        <authorList>
            <person name="Rider S.D."/>
        </authorList>
    </citation>
    <scope>NUCLEOTIDE SEQUENCE [LARGE SCALE GENOMIC DNA]</scope>
    <source>
        <strain evidence="9">Butters</strain>
        <tissue evidence="9">Head and leg muscle</tissue>
    </source>
</reference>
<comment type="caution">
    <text evidence="9">The sequence shown here is derived from an EMBL/GenBank/DDBJ whole genome shotgun (WGS) entry which is preliminary data.</text>
</comment>
<feature type="domain" description="C2H2-type" evidence="8">
    <location>
        <begin position="466"/>
        <end position="494"/>
    </location>
</feature>
<dbReference type="OrthoDB" id="6077919at2759"/>
<evidence type="ECO:0000259" key="8">
    <source>
        <dbReference type="PROSITE" id="PS50157"/>
    </source>
</evidence>
<keyword evidence="6" id="KW-0539">Nucleus</keyword>
<dbReference type="PROSITE" id="PS00028">
    <property type="entry name" value="ZINC_FINGER_C2H2_1"/>
    <property type="match status" value="4"/>
</dbReference>
<evidence type="ECO:0000256" key="1">
    <source>
        <dbReference type="ARBA" id="ARBA00004123"/>
    </source>
</evidence>
<keyword evidence="3" id="KW-0677">Repeat</keyword>
<dbReference type="PANTHER" id="PTHR23226:SF416">
    <property type="entry name" value="FI01424P"/>
    <property type="match status" value="1"/>
</dbReference>
<dbReference type="SUPFAM" id="SSF57667">
    <property type="entry name" value="beta-beta-alpha zinc fingers"/>
    <property type="match status" value="3"/>
</dbReference>
<dbReference type="Proteomes" id="UP000292052">
    <property type="component" value="Unassembled WGS sequence"/>
</dbReference>
<dbReference type="SMART" id="SM00355">
    <property type="entry name" value="ZnF_C2H2"/>
    <property type="match status" value="9"/>
</dbReference>
<dbReference type="AlphaFoldDB" id="A0A482VDD0"/>
<organism evidence="9 10">
    <name type="scientific">Asbolus verrucosus</name>
    <name type="common">Desert ironclad beetle</name>
    <dbReference type="NCBI Taxonomy" id="1661398"/>
    <lineage>
        <taxon>Eukaryota</taxon>
        <taxon>Metazoa</taxon>
        <taxon>Ecdysozoa</taxon>
        <taxon>Arthropoda</taxon>
        <taxon>Hexapoda</taxon>
        <taxon>Insecta</taxon>
        <taxon>Pterygota</taxon>
        <taxon>Neoptera</taxon>
        <taxon>Endopterygota</taxon>
        <taxon>Coleoptera</taxon>
        <taxon>Polyphaga</taxon>
        <taxon>Cucujiformia</taxon>
        <taxon>Tenebrionidae</taxon>
        <taxon>Pimeliinae</taxon>
        <taxon>Asbolus</taxon>
    </lineage>
</organism>
<evidence type="ECO:0000256" key="5">
    <source>
        <dbReference type="ARBA" id="ARBA00022833"/>
    </source>
</evidence>
<evidence type="ECO:0000313" key="9">
    <source>
        <dbReference type="EMBL" id="RZB41556.1"/>
    </source>
</evidence>